<evidence type="ECO:0000313" key="2">
    <source>
        <dbReference type="EMBL" id="RDX56855.1"/>
    </source>
</evidence>
<dbReference type="STRING" id="139420.A0A371DWG9"/>
<evidence type="ECO:0000256" key="1">
    <source>
        <dbReference type="SAM" id="MobiDB-lite"/>
    </source>
</evidence>
<feature type="compositionally biased region" description="Pro residues" evidence="1">
    <location>
        <begin position="111"/>
        <end position="121"/>
    </location>
</feature>
<feature type="region of interest" description="Disordered" evidence="1">
    <location>
        <begin position="1"/>
        <end position="192"/>
    </location>
</feature>
<proteinExistence type="predicted"/>
<dbReference type="AlphaFoldDB" id="A0A371DWG9"/>
<organism evidence="2 3">
    <name type="scientific">Lentinus brumalis</name>
    <dbReference type="NCBI Taxonomy" id="2498619"/>
    <lineage>
        <taxon>Eukaryota</taxon>
        <taxon>Fungi</taxon>
        <taxon>Dikarya</taxon>
        <taxon>Basidiomycota</taxon>
        <taxon>Agaricomycotina</taxon>
        <taxon>Agaricomycetes</taxon>
        <taxon>Polyporales</taxon>
        <taxon>Polyporaceae</taxon>
        <taxon>Lentinus</taxon>
    </lineage>
</organism>
<feature type="compositionally biased region" description="Basic and acidic residues" evidence="1">
    <location>
        <begin position="141"/>
        <end position="157"/>
    </location>
</feature>
<evidence type="ECO:0000313" key="3">
    <source>
        <dbReference type="Proteomes" id="UP000256964"/>
    </source>
</evidence>
<dbReference type="Proteomes" id="UP000256964">
    <property type="component" value="Unassembled WGS sequence"/>
</dbReference>
<feature type="compositionally biased region" description="Polar residues" evidence="1">
    <location>
        <begin position="81"/>
        <end position="95"/>
    </location>
</feature>
<reference evidence="2 3" key="1">
    <citation type="journal article" date="2018" name="Biotechnol. Biofuels">
        <title>Integrative visual omics of the white-rot fungus Polyporus brumalis exposes the biotechnological potential of its oxidative enzymes for delignifying raw plant biomass.</title>
        <authorList>
            <person name="Miyauchi S."/>
            <person name="Rancon A."/>
            <person name="Drula E."/>
            <person name="Hage H."/>
            <person name="Chaduli D."/>
            <person name="Favel A."/>
            <person name="Grisel S."/>
            <person name="Henrissat B."/>
            <person name="Herpoel-Gimbert I."/>
            <person name="Ruiz-Duenas F.J."/>
            <person name="Chevret D."/>
            <person name="Hainaut M."/>
            <person name="Lin J."/>
            <person name="Wang M."/>
            <person name="Pangilinan J."/>
            <person name="Lipzen A."/>
            <person name="Lesage-Meessen L."/>
            <person name="Navarro D."/>
            <person name="Riley R."/>
            <person name="Grigoriev I.V."/>
            <person name="Zhou S."/>
            <person name="Raouche S."/>
            <person name="Rosso M.N."/>
        </authorList>
    </citation>
    <scope>NUCLEOTIDE SEQUENCE [LARGE SCALE GENOMIC DNA]</scope>
    <source>
        <strain evidence="2 3">BRFM 1820</strain>
    </source>
</reference>
<feature type="compositionally biased region" description="Basic and acidic residues" evidence="1">
    <location>
        <begin position="176"/>
        <end position="185"/>
    </location>
</feature>
<accession>A0A371DWG9</accession>
<feature type="compositionally biased region" description="Low complexity" evidence="1">
    <location>
        <begin position="158"/>
        <end position="168"/>
    </location>
</feature>
<feature type="compositionally biased region" description="Polar residues" evidence="1">
    <location>
        <begin position="20"/>
        <end position="35"/>
    </location>
</feature>
<dbReference type="EMBL" id="KZ857380">
    <property type="protein sequence ID" value="RDX56855.1"/>
    <property type="molecule type" value="Genomic_DNA"/>
</dbReference>
<dbReference type="OrthoDB" id="2683368at2759"/>
<sequence length="223" mass="23637">MSLARRPIGLPSNPRARSITGGQVAQPTPSRTRSFTPAPAGQDYPPRPRSSASERPPPSSFNYSNAPPLPPQARTLRPQRSVGNLPSRPTGSVRSRSVGPAEERRHAPSRSDPPPPLPNLPRGPKMGPFANRGNGPAHASTRSDDYNAYRTQDREGFARSPASAASSRTSMDEGEMMDKSDEKTPAGHGSSLWASVTGVASTLTISVSKAWSSNIATYSGEGL</sequence>
<gene>
    <name evidence="2" type="ORF">OH76DRAFT_423434</name>
</gene>
<keyword evidence="3" id="KW-1185">Reference proteome</keyword>
<protein>
    <submittedName>
        <fullName evidence="2">Uncharacterized protein</fullName>
    </submittedName>
</protein>
<name>A0A371DWG9_9APHY</name>